<gene>
    <name evidence="4" type="primary">yhbY</name>
    <name evidence="4" type="ORF">LJD61_02680</name>
</gene>
<comment type="caution">
    <text evidence="4">The sequence shown here is derived from an EMBL/GenBank/DDBJ whole genome shotgun (WGS) entry which is preliminary data.</text>
</comment>
<evidence type="ECO:0000256" key="1">
    <source>
        <dbReference type="ARBA" id="ARBA00022884"/>
    </source>
</evidence>
<dbReference type="SUPFAM" id="SSF75471">
    <property type="entry name" value="YhbY-like"/>
    <property type="match status" value="1"/>
</dbReference>
<dbReference type="InterPro" id="IPR017924">
    <property type="entry name" value="RNA-binding_YhbY"/>
</dbReference>
<proteinExistence type="predicted"/>
<dbReference type="Proteomes" id="UP001651880">
    <property type="component" value="Unassembled WGS sequence"/>
</dbReference>
<reference evidence="4 5" key="1">
    <citation type="submission" date="2021-10" db="EMBL/GenBank/DDBJ databases">
        <title>Lutispora strain m25 sp. nov., a thermophilic, non-spore-forming bacterium isolated from a lab-scale methanogenic bioreactor digesting anaerobic sludge.</title>
        <authorList>
            <person name="El Houari A."/>
            <person name="Mcdonald J."/>
        </authorList>
    </citation>
    <scope>NUCLEOTIDE SEQUENCE [LARGE SCALE GENOMIC DNA]</scope>
    <source>
        <strain evidence="5">m25</strain>
    </source>
</reference>
<dbReference type="PANTHER" id="PTHR40065">
    <property type="entry name" value="RNA-BINDING PROTEIN YHBY"/>
    <property type="match status" value="1"/>
</dbReference>
<sequence length="97" mass="10764">MLNSRQRAYLRSLANGLEDVFQIGKSGITSSMEKDISACLEARELIKVKVLDNCELDAREAGHELAGAIEADVVQVIGNKFVLYRESKENSKIQLPK</sequence>
<protein>
    <submittedName>
        <fullName evidence="4">Ribosome assembly RNA-binding protein YhbY</fullName>
    </submittedName>
</protein>
<dbReference type="InterPro" id="IPR035920">
    <property type="entry name" value="YhbY-like_sf"/>
</dbReference>
<name>A0ABT1NB27_9FIRM</name>
<dbReference type="InterPro" id="IPR001890">
    <property type="entry name" value="RNA-binding_CRM"/>
</dbReference>
<keyword evidence="1 2" id="KW-0694">RNA-binding</keyword>
<dbReference type="RefSeq" id="WP_255225938.1">
    <property type="nucleotide sequence ID" value="NZ_JAJEKE010000001.1"/>
</dbReference>
<evidence type="ECO:0000256" key="2">
    <source>
        <dbReference type="PROSITE-ProRule" id="PRU00626"/>
    </source>
</evidence>
<evidence type="ECO:0000313" key="4">
    <source>
        <dbReference type="EMBL" id="MCQ1528455.1"/>
    </source>
</evidence>
<dbReference type="NCBIfam" id="TIGR00253">
    <property type="entry name" value="RNA_bind_YhbY"/>
    <property type="match status" value="1"/>
</dbReference>
<keyword evidence="5" id="KW-1185">Reference proteome</keyword>
<dbReference type="SMART" id="SM01103">
    <property type="entry name" value="CRS1_YhbY"/>
    <property type="match status" value="1"/>
</dbReference>
<organism evidence="4 5">
    <name type="scientific">Lutispora saccharofermentans</name>
    <dbReference type="NCBI Taxonomy" id="3024236"/>
    <lineage>
        <taxon>Bacteria</taxon>
        <taxon>Bacillati</taxon>
        <taxon>Bacillota</taxon>
        <taxon>Clostridia</taxon>
        <taxon>Lutisporales</taxon>
        <taxon>Lutisporaceae</taxon>
        <taxon>Lutispora</taxon>
    </lineage>
</organism>
<dbReference type="Pfam" id="PF01985">
    <property type="entry name" value="CRS1_YhbY"/>
    <property type="match status" value="1"/>
</dbReference>
<feature type="domain" description="CRM" evidence="3">
    <location>
        <begin position="1"/>
        <end position="96"/>
    </location>
</feature>
<dbReference type="PANTHER" id="PTHR40065:SF3">
    <property type="entry name" value="RNA-BINDING PROTEIN YHBY"/>
    <property type="match status" value="1"/>
</dbReference>
<dbReference type="Gene3D" id="3.30.110.60">
    <property type="entry name" value="YhbY-like"/>
    <property type="match status" value="1"/>
</dbReference>
<dbReference type="EMBL" id="JAJEKE010000001">
    <property type="protein sequence ID" value="MCQ1528455.1"/>
    <property type="molecule type" value="Genomic_DNA"/>
</dbReference>
<dbReference type="InterPro" id="IPR051925">
    <property type="entry name" value="RNA-binding_domain"/>
</dbReference>
<evidence type="ECO:0000259" key="3">
    <source>
        <dbReference type="PROSITE" id="PS51295"/>
    </source>
</evidence>
<dbReference type="PROSITE" id="PS51295">
    <property type="entry name" value="CRM"/>
    <property type="match status" value="1"/>
</dbReference>
<evidence type="ECO:0000313" key="5">
    <source>
        <dbReference type="Proteomes" id="UP001651880"/>
    </source>
</evidence>
<accession>A0ABT1NB27</accession>